<organism evidence="1 2">
    <name type="scientific">Methylocella silvestris</name>
    <dbReference type="NCBI Taxonomy" id="199596"/>
    <lineage>
        <taxon>Bacteria</taxon>
        <taxon>Pseudomonadati</taxon>
        <taxon>Pseudomonadota</taxon>
        <taxon>Alphaproteobacteria</taxon>
        <taxon>Hyphomicrobiales</taxon>
        <taxon>Beijerinckiaceae</taxon>
        <taxon>Methylocella</taxon>
    </lineage>
</organism>
<proteinExistence type="predicted"/>
<evidence type="ECO:0000313" key="1">
    <source>
        <dbReference type="EMBL" id="PNG24720.1"/>
    </source>
</evidence>
<evidence type="ECO:0000313" key="2">
    <source>
        <dbReference type="Proteomes" id="UP000236286"/>
    </source>
</evidence>
<comment type="caution">
    <text evidence="1">The sequence shown here is derived from an EMBL/GenBank/DDBJ whole genome shotgun (WGS) entry which is preliminary data.</text>
</comment>
<gene>
    <name evidence="1" type="ORF">CR492_17090</name>
</gene>
<sequence>MNNSLFVIRASVPAEEQAALSLAALRVADCLAAAGADACRLDCAFADIDAPPDVPGGRELFIASLLPEVERFAEPWNETETRLRARMGEAARSHEFLYLLTVFRSVHEGDDPALAAARRIRIRRLNLLAADVSRETGALVIDVDRALADVGARVLATDYRLSGVFAAEAVARCVAGALLTTAFDDHVAAGAIEAARAHLASLPPPWPNEASARAPAAGLNTLSMRVGGFAQTVQTFGESENQAALYLRALASGKISPWDALGRFRTAVERRGLRNCAALAWNGAAHLAARSMGRGRRGRA</sequence>
<dbReference type="AlphaFoldDB" id="A0A2J7TD81"/>
<dbReference type="Proteomes" id="UP000236286">
    <property type="component" value="Unassembled WGS sequence"/>
</dbReference>
<reference evidence="1 2" key="1">
    <citation type="submission" date="2017-10" db="EMBL/GenBank/DDBJ databases">
        <title>Genome announcement of Methylocella silvestris TVC from permafrost.</title>
        <authorList>
            <person name="Wang J."/>
            <person name="Geng K."/>
            <person name="Ul-Haque F."/>
            <person name="Crombie A.T."/>
            <person name="Street L.E."/>
            <person name="Wookey P.A."/>
            <person name="Murrell J.C."/>
            <person name="Pratscher J."/>
        </authorList>
    </citation>
    <scope>NUCLEOTIDE SEQUENCE [LARGE SCALE GENOMIC DNA]</scope>
    <source>
        <strain evidence="1 2">TVC</strain>
    </source>
</reference>
<dbReference type="EMBL" id="PDZR01000025">
    <property type="protein sequence ID" value="PNG24720.1"/>
    <property type="molecule type" value="Genomic_DNA"/>
</dbReference>
<accession>A0A2J7TD81</accession>
<dbReference type="RefSeq" id="WP_102844944.1">
    <property type="nucleotide sequence ID" value="NZ_PDZR01000025.1"/>
</dbReference>
<name>A0A2J7TD81_METSI</name>
<protein>
    <submittedName>
        <fullName evidence="1">Uncharacterized protein</fullName>
    </submittedName>
</protein>